<feature type="transmembrane region" description="Helical" evidence="1">
    <location>
        <begin position="40"/>
        <end position="61"/>
    </location>
</feature>
<keyword evidence="1" id="KW-0812">Transmembrane</keyword>
<gene>
    <name evidence="2" type="ORF">RMCFA_1439</name>
</gene>
<dbReference type="RefSeq" id="WP_061262903.1">
    <property type="nucleotide sequence ID" value="NZ_BCSZ01000012.1"/>
</dbReference>
<evidence type="ECO:0008006" key="4">
    <source>
        <dbReference type="Google" id="ProtNLM"/>
    </source>
</evidence>
<accession>A0A100WMM0</accession>
<proteinExistence type="predicted"/>
<evidence type="ECO:0000313" key="3">
    <source>
        <dbReference type="Proteomes" id="UP000069705"/>
    </source>
</evidence>
<sequence>MLDGIAGIQNNPEVMMALGAVGALTAITLLRLLRRVRRMIWTAAVLAAASGAGAGGGWAVLDALKIWH</sequence>
<name>A0A100WMM0_MYCFO</name>
<dbReference type="AlphaFoldDB" id="A0A100WMM0"/>
<feature type="transmembrane region" description="Helical" evidence="1">
    <location>
        <begin position="14"/>
        <end position="33"/>
    </location>
</feature>
<dbReference type="Proteomes" id="UP000069705">
    <property type="component" value="Unassembled WGS sequence"/>
</dbReference>
<dbReference type="EMBL" id="BCSZ01000012">
    <property type="protein sequence ID" value="GAT01325.1"/>
    <property type="molecule type" value="Genomic_DNA"/>
</dbReference>
<keyword evidence="1" id="KW-0472">Membrane</keyword>
<reference evidence="3" key="2">
    <citation type="submission" date="2016-02" db="EMBL/GenBank/DDBJ databases">
        <title>Draft genome sequence of five rapidly growing Mycobacterium species.</title>
        <authorList>
            <person name="Katahira K."/>
            <person name="Gotou Y."/>
            <person name="Iida K."/>
            <person name="Ogura Y."/>
            <person name="Hayashi T."/>
        </authorList>
    </citation>
    <scope>NUCLEOTIDE SEQUENCE [LARGE SCALE GENOMIC DNA]</scope>
    <source>
        <strain evidence="3">JCM6368</strain>
    </source>
</reference>
<reference evidence="2 3" key="1">
    <citation type="journal article" date="2016" name="Genome Announc.">
        <title>Draft Genome Sequences of Five Rapidly Growing Mycobacterium Species, M. thermoresistibile, M. fortuitum subsp. acetamidolyticum, M. canariasense, M. brisbanense, and M. novocastrense.</title>
        <authorList>
            <person name="Katahira K."/>
            <person name="Ogura Y."/>
            <person name="Gotoh Y."/>
            <person name="Hayashi T."/>
        </authorList>
    </citation>
    <scope>NUCLEOTIDE SEQUENCE [LARGE SCALE GENOMIC DNA]</scope>
    <source>
        <strain evidence="2 3">JCM6368</strain>
    </source>
</reference>
<evidence type="ECO:0000313" key="2">
    <source>
        <dbReference type="EMBL" id="GAT01325.1"/>
    </source>
</evidence>
<comment type="caution">
    <text evidence="2">The sequence shown here is derived from an EMBL/GenBank/DDBJ whole genome shotgun (WGS) entry which is preliminary data.</text>
</comment>
<evidence type="ECO:0000256" key="1">
    <source>
        <dbReference type="SAM" id="Phobius"/>
    </source>
</evidence>
<organism evidence="2 3">
    <name type="scientific">Mycolicibacterium fortuitum subsp. acetamidolyticum</name>
    <dbReference type="NCBI Taxonomy" id="144550"/>
    <lineage>
        <taxon>Bacteria</taxon>
        <taxon>Bacillati</taxon>
        <taxon>Actinomycetota</taxon>
        <taxon>Actinomycetes</taxon>
        <taxon>Mycobacteriales</taxon>
        <taxon>Mycobacteriaceae</taxon>
        <taxon>Mycolicibacterium</taxon>
    </lineage>
</organism>
<protein>
    <recommendedName>
        <fullName evidence="4">Transmembrane protein</fullName>
    </recommendedName>
</protein>
<keyword evidence="1" id="KW-1133">Transmembrane helix</keyword>